<comment type="caution">
    <text evidence="2">The sequence shown here is derived from an EMBL/GenBank/DDBJ whole genome shotgun (WGS) entry which is preliminary data.</text>
</comment>
<dbReference type="Proteomes" id="UP000499080">
    <property type="component" value="Unassembled WGS sequence"/>
</dbReference>
<protein>
    <submittedName>
        <fullName evidence="2">Uncharacterized protein</fullName>
    </submittedName>
</protein>
<keyword evidence="1" id="KW-1133">Transmembrane helix</keyword>
<proteinExistence type="predicted"/>
<keyword evidence="3" id="KW-1185">Reference proteome</keyword>
<sequence>MTHDEFIVLKIHVLRMNALTAELIQLLPVELWCNKCQHMGMTSALFSFLPVLSVSLLFHFCGQAHNSSRTAFSLDFVTLETRNLLSCVMK</sequence>
<feature type="transmembrane region" description="Helical" evidence="1">
    <location>
        <begin position="44"/>
        <end position="62"/>
    </location>
</feature>
<organism evidence="2 3">
    <name type="scientific">Araneus ventricosus</name>
    <name type="common">Orbweaver spider</name>
    <name type="synonym">Epeira ventricosa</name>
    <dbReference type="NCBI Taxonomy" id="182803"/>
    <lineage>
        <taxon>Eukaryota</taxon>
        <taxon>Metazoa</taxon>
        <taxon>Ecdysozoa</taxon>
        <taxon>Arthropoda</taxon>
        <taxon>Chelicerata</taxon>
        <taxon>Arachnida</taxon>
        <taxon>Araneae</taxon>
        <taxon>Araneomorphae</taxon>
        <taxon>Entelegynae</taxon>
        <taxon>Araneoidea</taxon>
        <taxon>Araneidae</taxon>
        <taxon>Araneus</taxon>
    </lineage>
</organism>
<evidence type="ECO:0000313" key="2">
    <source>
        <dbReference type="EMBL" id="GBM64912.1"/>
    </source>
</evidence>
<reference evidence="2 3" key="1">
    <citation type="journal article" date="2019" name="Sci. Rep.">
        <title>Orb-weaving spider Araneus ventricosus genome elucidates the spidroin gene catalogue.</title>
        <authorList>
            <person name="Kono N."/>
            <person name="Nakamura H."/>
            <person name="Ohtoshi R."/>
            <person name="Moran D.A.P."/>
            <person name="Shinohara A."/>
            <person name="Yoshida Y."/>
            <person name="Fujiwara M."/>
            <person name="Mori M."/>
            <person name="Tomita M."/>
            <person name="Arakawa K."/>
        </authorList>
    </citation>
    <scope>NUCLEOTIDE SEQUENCE [LARGE SCALE GENOMIC DNA]</scope>
</reference>
<dbReference type="AlphaFoldDB" id="A0A4Y2HHT9"/>
<dbReference type="EMBL" id="BGPR01001951">
    <property type="protein sequence ID" value="GBM64912.1"/>
    <property type="molecule type" value="Genomic_DNA"/>
</dbReference>
<keyword evidence="1" id="KW-0812">Transmembrane</keyword>
<accession>A0A4Y2HHT9</accession>
<evidence type="ECO:0000256" key="1">
    <source>
        <dbReference type="SAM" id="Phobius"/>
    </source>
</evidence>
<evidence type="ECO:0000313" key="3">
    <source>
        <dbReference type="Proteomes" id="UP000499080"/>
    </source>
</evidence>
<gene>
    <name evidence="2" type="ORF">AVEN_211832_1</name>
</gene>
<name>A0A4Y2HHT9_ARAVE</name>
<keyword evidence="1" id="KW-0472">Membrane</keyword>